<comment type="caution">
    <text evidence="1">The sequence shown here is derived from an EMBL/GenBank/DDBJ whole genome shotgun (WGS) entry which is preliminary data.</text>
</comment>
<accession>A0A8J7KVD4</accession>
<dbReference type="InterPro" id="IPR036249">
    <property type="entry name" value="Thioredoxin-like_sf"/>
</dbReference>
<dbReference type="SUPFAM" id="SSF52833">
    <property type="entry name" value="Thioredoxin-like"/>
    <property type="match status" value="1"/>
</dbReference>
<evidence type="ECO:0000313" key="2">
    <source>
        <dbReference type="Proteomes" id="UP000623269"/>
    </source>
</evidence>
<dbReference type="Gene3D" id="3.40.30.10">
    <property type="entry name" value="Glutaredoxin"/>
    <property type="match status" value="1"/>
</dbReference>
<reference evidence="1" key="1">
    <citation type="submission" date="2020-12" db="EMBL/GenBank/DDBJ databases">
        <title>M. sibirica DSM 26468T genome.</title>
        <authorList>
            <person name="Thieme N."/>
            <person name="Rettenmaier R."/>
            <person name="Zverlov V."/>
            <person name="Liebl W."/>
        </authorList>
    </citation>
    <scope>NUCLEOTIDE SEQUENCE</scope>
    <source>
        <strain evidence="1">DSM 26468</strain>
    </source>
</reference>
<sequence length="105" mass="11869">MKIIMYGSEICPDCVEAKMQLSNRPDIELDYKNITEKTATLKEFLSFRDHEELFASIKEKGKIGIPFFILEDGTKTLDITDFVDIEIKKPDQSANSCSLDGKGNC</sequence>
<proteinExistence type="predicted"/>
<protein>
    <submittedName>
        <fullName evidence="1">Glutaredoxin</fullName>
    </submittedName>
</protein>
<dbReference type="EMBL" id="JAEAGR010000003">
    <property type="protein sequence ID" value="MBH1940030.1"/>
    <property type="molecule type" value="Genomic_DNA"/>
</dbReference>
<name>A0A8J7KVD4_9FIRM</name>
<organism evidence="1 2">
    <name type="scientific">Mobilitalea sibirica</name>
    <dbReference type="NCBI Taxonomy" id="1462919"/>
    <lineage>
        <taxon>Bacteria</taxon>
        <taxon>Bacillati</taxon>
        <taxon>Bacillota</taxon>
        <taxon>Clostridia</taxon>
        <taxon>Lachnospirales</taxon>
        <taxon>Lachnospiraceae</taxon>
        <taxon>Mobilitalea</taxon>
    </lineage>
</organism>
<dbReference type="AlphaFoldDB" id="A0A8J7KVD4"/>
<evidence type="ECO:0000313" key="1">
    <source>
        <dbReference type="EMBL" id="MBH1940030.1"/>
    </source>
</evidence>
<gene>
    <name evidence="1" type="ORF">I5677_03860</name>
</gene>
<dbReference type="RefSeq" id="WP_197660255.1">
    <property type="nucleotide sequence ID" value="NZ_JAEAGR010000003.1"/>
</dbReference>
<keyword evidence="2" id="KW-1185">Reference proteome</keyword>
<dbReference type="Proteomes" id="UP000623269">
    <property type="component" value="Unassembled WGS sequence"/>
</dbReference>